<evidence type="ECO:0000256" key="5">
    <source>
        <dbReference type="ARBA" id="ARBA00022692"/>
    </source>
</evidence>
<keyword evidence="3 8" id="KW-0813">Transport</keyword>
<feature type="transmembrane region" description="Helical" evidence="8">
    <location>
        <begin position="255"/>
        <end position="282"/>
    </location>
</feature>
<dbReference type="EMBL" id="BMFY01000004">
    <property type="protein sequence ID" value="GGA09747.1"/>
    <property type="molecule type" value="Genomic_DNA"/>
</dbReference>
<comment type="similarity">
    <text evidence="2">Belongs to the binding-protein-dependent transport system permease family. CysTW subfamily.</text>
</comment>
<proteinExistence type="inferred from homology"/>
<evidence type="ECO:0000256" key="1">
    <source>
        <dbReference type="ARBA" id="ARBA00004651"/>
    </source>
</evidence>
<keyword evidence="7 8" id="KW-0472">Membrane</keyword>
<dbReference type="PROSITE" id="PS50928">
    <property type="entry name" value="ABC_TM1"/>
    <property type="match status" value="1"/>
</dbReference>
<feature type="transmembrane region" description="Helical" evidence="8">
    <location>
        <begin position="71"/>
        <end position="94"/>
    </location>
</feature>
<evidence type="ECO:0000256" key="4">
    <source>
        <dbReference type="ARBA" id="ARBA00022475"/>
    </source>
</evidence>
<reference evidence="10" key="1">
    <citation type="journal article" date="2014" name="Int. J. Syst. Evol. Microbiol.">
        <title>Complete genome sequence of Corynebacterium casei LMG S-19264T (=DSM 44701T), isolated from a smear-ripened cheese.</title>
        <authorList>
            <consortium name="US DOE Joint Genome Institute (JGI-PGF)"/>
            <person name="Walter F."/>
            <person name="Albersmeier A."/>
            <person name="Kalinowski J."/>
            <person name="Ruckert C."/>
        </authorList>
    </citation>
    <scope>NUCLEOTIDE SEQUENCE</scope>
    <source>
        <strain evidence="10">CGMCC 1.12785</strain>
    </source>
</reference>
<dbReference type="CDD" id="cd06261">
    <property type="entry name" value="TM_PBP2"/>
    <property type="match status" value="1"/>
</dbReference>
<dbReference type="GO" id="GO:0005886">
    <property type="term" value="C:plasma membrane"/>
    <property type="evidence" value="ECO:0007669"/>
    <property type="project" value="UniProtKB-SubCell"/>
</dbReference>
<keyword evidence="6 8" id="KW-1133">Transmembrane helix</keyword>
<protein>
    <submittedName>
        <fullName evidence="10">Spermidine/putrescine ABC transporter permease</fullName>
    </submittedName>
</protein>
<evidence type="ECO:0000256" key="6">
    <source>
        <dbReference type="ARBA" id="ARBA00022989"/>
    </source>
</evidence>
<dbReference type="GO" id="GO:0055085">
    <property type="term" value="P:transmembrane transport"/>
    <property type="evidence" value="ECO:0007669"/>
    <property type="project" value="InterPro"/>
</dbReference>
<organism evidence="10 11">
    <name type="scientific">Sediminivirga luteola</name>
    <dbReference type="NCBI Taxonomy" id="1774748"/>
    <lineage>
        <taxon>Bacteria</taxon>
        <taxon>Bacillati</taxon>
        <taxon>Actinomycetota</taxon>
        <taxon>Actinomycetes</taxon>
        <taxon>Micrococcales</taxon>
        <taxon>Brevibacteriaceae</taxon>
        <taxon>Sediminivirga</taxon>
    </lineage>
</organism>
<dbReference type="RefSeq" id="WP_188549897.1">
    <property type="nucleotide sequence ID" value="NZ_BMFY01000004.1"/>
</dbReference>
<comment type="caution">
    <text evidence="10">The sequence shown here is derived from an EMBL/GenBank/DDBJ whole genome shotgun (WGS) entry which is preliminary data.</text>
</comment>
<keyword evidence="5 8" id="KW-0812">Transmembrane</keyword>
<dbReference type="Pfam" id="PF00528">
    <property type="entry name" value="BPD_transp_1"/>
    <property type="match status" value="1"/>
</dbReference>
<dbReference type="PANTHER" id="PTHR42929">
    <property type="entry name" value="INNER MEMBRANE ABC TRANSPORTER PERMEASE PROTEIN YDCU-RELATED-RELATED"/>
    <property type="match status" value="1"/>
</dbReference>
<reference evidence="10" key="2">
    <citation type="submission" date="2020-09" db="EMBL/GenBank/DDBJ databases">
        <authorList>
            <person name="Sun Q."/>
            <person name="Zhou Y."/>
        </authorList>
    </citation>
    <scope>NUCLEOTIDE SEQUENCE</scope>
    <source>
        <strain evidence="10">CGMCC 1.12785</strain>
    </source>
</reference>
<dbReference type="SUPFAM" id="SSF161098">
    <property type="entry name" value="MetI-like"/>
    <property type="match status" value="1"/>
</dbReference>
<dbReference type="InterPro" id="IPR000515">
    <property type="entry name" value="MetI-like"/>
</dbReference>
<feature type="domain" description="ABC transmembrane type-1" evidence="9">
    <location>
        <begin position="69"/>
        <end position="276"/>
    </location>
</feature>
<comment type="subcellular location">
    <subcellularLocation>
        <location evidence="1 8">Cell membrane</location>
        <topology evidence="1 8">Multi-pass membrane protein</topology>
    </subcellularLocation>
</comment>
<gene>
    <name evidence="10" type="ORF">GCM10011333_10590</name>
</gene>
<dbReference type="Gene3D" id="1.10.3720.10">
    <property type="entry name" value="MetI-like"/>
    <property type="match status" value="1"/>
</dbReference>
<evidence type="ECO:0000259" key="9">
    <source>
        <dbReference type="PROSITE" id="PS50928"/>
    </source>
</evidence>
<evidence type="ECO:0000313" key="10">
    <source>
        <dbReference type="EMBL" id="GGA09747.1"/>
    </source>
</evidence>
<name>A0A8J2TX37_9MICO</name>
<evidence type="ECO:0000256" key="8">
    <source>
        <dbReference type="RuleBase" id="RU363032"/>
    </source>
</evidence>
<feature type="transmembrane region" description="Helical" evidence="8">
    <location>
        <begin position="199"/>
        <end position="221"/>
    </location>
</feature>
<evidence type="ECO:0000256" key="7">
    <source>
        <dbReference type="ARBA" id="ARBA00023136"/>
    </source>
</evidence>
<dbReference type="Proteomes" id="UP000616114">
    <property type="component" value="Unassembled WGS sequence"/>
</dbReference>
<sequence>MRLSRRIFGTAALSFPTWAYVLFFFILPVALVVWYSFGYKPDAFTTHAMDQLSFDRYAEVMQPTFLSTFLATLRISVVGTVLCLLIGVPFAYWLAVKVRPERRMLLLALVLVPFWTNFLVRTLGWQIILAPEGFLSGMLQSIGLLGGPLDILYTRTAVQIGVVYNYLPLMILPLFVAMDRAGATLREASRDLGAGRWRTLFQVTLPMAMPGIASGCLLVFIPLMGDYVTASVLGGAQGSMVGQLVASQFNTAQNWALGSAMAVVLIIFTLAAVALAAGLGLLARWAFQRYHRIDVTADDAPDSAGADVGGTAITTEGASR</sequence>
<feature type="transmembrane region" description="Helical" evidence="8">
    <location>
        <begin position="157"/>
        <end position="178"/>
    </location>
</feature>
<keyword evidence="4" id="KW-1003">Cell membrane</keyword>
<dbReference type="PANTHER" id="PTHR42929:SF5">
    <property type="entry name" value="ABC TRANSPORTER PERMEASE PROTEIN"/>
    <property type="match status" value="1"/>
</dbReference>
<keyword evidence="11" id="KW-1185">Reference proteome</keyword>
<feature type="transmembrane region" description="Helical" evidence="8">
    <location>
        <begin position="12"/>
        <end position="37"/>
    </location>
</feature>
<evidence type="ECO:0000256" key="2">
    <source>
        <dbReference type="ARBA" id="ARBA00007069"/>
    </source>
</evidence>
<dbReference type="AlphaFoldDB" id="A0A8J2TX37"/>
<evidence type="ECO:0000256" key="3">
    <source>
        <dbReference type="ARBA" id="ARBA00022448"/>
    </source>
</evidence>
<accession>A0A8J2TX37</accession>
<feature type="transmembrane region" description="Helical" evidence="8">
    <location>
        <begin position="106"/>
        <end position="128"/>
    </location>
</feature>
<evidence type="ECO:0000313" key="11">
    <source>
        <dbReference type="Proteomes" id="UP000616114"/>
    </source>
</evidence>
<dbReference type="InterPro" id="IPR035906">
    <property type="entry name" value="MetI-like_sf"/>
</dbReference>